<keyword evidence="3 5" id="KW-0067">ATP-binding</keyword>
<dbReference type="PANTHER" id="PTHR43311:SF2">
    <property type="entry name" value="GLUTAMATE--TRNA LIGASE, MITOCHONDRIAL-RELATED"/>
    <property type="match status" value="1"/>
</dbReference>
<evidence type="ECO:0000259" key="6">
    <source>
        <dbReference type="Pfam" id="PF00749"/>
    </source>
</evidence>
<keyword evidence="4 5" id="KW-0030">Aminoacyl-tRNA synthetase</keyword>
<dbReference type="InterPro" id="IPR020058">
    <property type="entry name" value="Glu/Gln-tRNA-synth_Ib_cat-dom"/>
</dbReference>
<evidence type="ECO:0000256" key="3">
    <source>
        <dbReference type="ARBA" id="ARBA00022840"/>
    </source>
</evidence>
<dbReference type="EMBL" id="JAGETV010000011">
    <property type="protein sequence ID" value="MBO1927460.1"/>
    <property type="molecule type" value="Genomic_DNA"/>
</dbReference>
<evidence type="ECO:0000256" key="5">
    <source>
        <dbReference type="RuleBase" id="RU363037"/>
    </source>
</evidence>
<name>A0ABS3Q6K0_9GAMM</name>
<evidence type="ECO:0000313" key="7">
    <source>
        <dbReference type="EMBL" id="MBO1927460.1"/>
    </source>
</evidence>
<evidence type="ECO:0000256" key="1">
    <source>
        <dbReference type="ARBA" id="ARBA00022598"/>
    </source>
</evidence>
<gene>
    <name evidence="7" type="ORF">J3998_07700</name>
</gene>
<dbReference type="Pfam" id="PF00749">
    <property type="entry name" value="tRNA-synt_1c"/>
    <property type="match status" value="1"/>
</dbReference>
<comment type="similarity">
    <text evidence="5">Belongs to the class-I aminoacyl-tRNA synthetase family.</text>
</comment>
<dbReference type="InterPro" id="IPR049940">
    <property type="entry name" value="GluQ/Sye"/>
</dbReference>
<organism evidence="7 8">
    <name type="scientific">Thiomicrorhabdus marina</name>
    <dbReference type="NCBI Taxonomy" id="2818442"/>
    <lineage>
        <taxon>Bacteria</taxon>
        <taxon>Pseudomonadati</taxon>
        <taxon>Pseudomonadota</taxon>
        <taxon>Gammaproteobacteria</taxon>
        <taxon>Thiotrichales</taxon>
        <taxon>Piscirickettsiaceae</taxon>
        <taxon>Thiomicrorhabdus</taxon>
    </lineage>
</organism>
<dbReference type="SUPFAM" id="SSF52374">
    <property type="entry name" value="Nucleotidylyl transferase"/>
    <property type="match status" value="1"/>
</dbReference>
<evidence type="ECO:0000256" key="2">
    <source>
        <dbReference type="ARBA" id="ARBA00022741"/>
    </source>
</evidence>
<keyword evidence="1 5" id="KW-0436">Ligase</keyword>
<dbReference type="InterPro" id="IPR000924">
    <property type="entry name" value="Glu/Gln-tRNA-synth"/>
</dbReference>
<dbReference type="InterPro" id="IPR014729">
    <property type="entry name" value="Rossmann-like_a/b/a_fold"/>
</dbReference>
<dbReference type="Gene3D" id="3.40.50.620">
    <property type="entry name" value="HUPs"/>
    <property type="match status" value="1"/>
</dbReference>
<comment type="caution">
    <text evidence="7">The sequence shown here is derived from an EMBL/GenBank/DDBJ whole genome shotgun (WGS) entry which is preliminary data.</text>
</comment>
<sequence>MQDSACLMLQDQDNEVKSLPVLYQQLTMQQDKMWRGRLAPTPSGYLHSGNLMNFLLNWLLLRSINGEIGLRIDDMDLTRSRPQYVEAIFQTLDWLGLDWDFGPQTVAEQETFSFVNFQLPLRQLSERLLDNGQAYACGCSRKELLNYSVYPGFCRERQNEWLPKKSALRFAAKAESNEQFADDWVIWRRDDLAGYHLGSVWQDQQDQINLILRGADLIESSRFQKVLAKSLDFSEFTAAQIWHHPLIEHPQGGKLSKSAGAQAEPIFQSGLSAKMVIQQCANWLSLTDSRVDKLGTATELLDSFCNHIIR</sequence>
<proteinExistence type="inferred from homology"/>
<keyword evidence="8" id="KW-1185">Reference proteome</keyword>
<feature type="domain" description="Glutamyl/glutaminyl-tRNA synthetase class Ib catalytic" evidence="6">
    <location>
        <begin position="35"/>
        <end position="144"/>
    </location>
</feature>
<protein>
    <recommendedName>
        <fullName evidence="6">Glutamyl/glutaminyl-tRNA synthetase class Ib catalytic domain-containing protein</fullName>
    </recommendedName>
</protein>
<evidence type="ECO:0000256" key="4">
    <source>
        <dbReference type="ARBA" id="ARBA00023146"/>
    </source>
</evidence>
<dbReference type="PANTHER" id="PTHR43311">
    <property type="entry name" value="GLUTAMATE--TRNA LIGASE"/>
    <property type="match status" value="1"/>
</dbReference>
<dbReference type="RefSeq" id="WP_208149554.1">
    <property type="nucleotide sequence ID" value="NZ_JAGETV010000011.1"/>
</dbReference>
<keyword evidence="2 5" id="KW-0547">Nucleotide-binding</keyword>
<dbReference type="PRINTS" id="PR00987">
    <property type="entry name" value="TRNASYNTHGLU"/>
</dbReference>
<reference evidence="7 8" key="1">
    <citation type="submission" date="2021-03" db="EMBL/GenBank/DDBJ databases">
        <title>Thiomicrorhabdus sp.nov.,novel sulfur-oxidizing bacteria isolated from coastal sediment.</title>
        <authorList>
            <person name="Liu X."/>
        </authorList>
    </citation>
    <scope>NUCLEOTIDE SEQUENCE [LARGE SCALE GENOMIC DNA]</scope>
    <source>
        <strain evidence="7 8">6S2-11</strain>
    </source>
</reference>
<accession>A0ABS3Q6K0</accession>
<evidence type="ECO:0000313" key="8">
    <source>
        <dbReference type="Proteomes" id="UP000664835"/>
    </source>
</evidence>
<dbReference type="Proteomes" id="UP000664835">
    <property type="component" value="Unassembled WGS sequence"/>
</dbReference>
<keyword evidence="5" id="KW-0648">Protein biosynthesis</keyword>